<evidence type="ECO:0008006" key="3">
    <source>
        <dbReference type="Google" id="ProtNLM"/>
    </source>
</evidence>
<dbReference type="Proteomes" id="UP001500339">
    <property type="component" value="Unassembled WGS sequence"/>
</dbReference>
<reference evidence="2" key="1">
    <citation type="journal article" date="2019" name="Int. J. Syst. Evol. Microbiol.">
        <title>The Global Catalogue of Microorganisms (GCM) 10K type strain sequencing project: providing services to taxonomists for standard genome sequencing and annotation.</title>
        <authorList>
            <consortium name="The Broad Institute Genomics Platform"/>
            <consortium name="The Broad Institute Genome Sequencing Center for Infectious Disease"/>
            <person name="Wu L."/>
            <person name="Ma J."/>
        </authorList>
    </citation>
    <scope>NUCLEOTIDE SEQUENCE [LARGE SCALE GENOMIC DNA]</scope>
    <source>
        <strain evidence="2">JCM 1405</strain>
    </source>
</reference>
<proteinExistence type="predicted"/>
<evidence type="ECO:0000313" key="2">
    <source>
        <dbReference type="Proteomes" id="UP001500339"/>
    </source>
</evidence>
<sequence>MKEKEIIEKLKENPWSIEHIENPTEEMCLYVVSKAWNALKYIKEPSCDVIKKAIQSKGWAIQFVKDPSLELQKLAVEKDYDSIKYIKNPTTEVQVISVKKDWSALKFIENPSEEAEIEGIKNNEEAMRYIKVTEEKINKYIKININIAKYLSEEELNQIEAIIREEIASEEVDDKYMLNFLQCDAFKFDKVKYVYKYGSMKAKTILLDHKLSI</sequence>
<evidence type="ECO:0000313" key="1">
    <source>
        <dbReference type="EMBL" id="GAA0723295.1"/>
    </source>
</evidence>
<dbReference type="EMBL" id="BAAACF010000001">
    <property type="protein sequence ID" value="GAA0723295.1"/>
    <property type="molecule type" value="Genomic_DNA"/>
</dbReference>
<organism evidence="1 2">
    <name type="scientific">Clostridium malenominatum</name>
    <dbReference type="NCBI Taxonomy" id="1539"/>
    <lineage>
        <taxon>Bacteria</taxon>
        <taxon>Bacillati</taxon>
        <taxon>Bacillota</taxon>
        <taxon>Clostridia</taxon>
        <taxon>Eubacteriales</taxon>
        <taxon>Clostridiaceae</taxon>
        <taxon>Clostridium</taxon>
    </lineage>
</organism>
<accession>A0ABP3U4Y8</accession>
<keyword evidence="2" id="KW-1185">Reference proteome</keyword>
<dbReference type="RefSeq" id="WP_343768575.1">
    <property type="nucleotide sequence ID" value="NZ_BAAACF010000001.1"/>
</dbReference>
<gene>
    <name evidence="1" type="ORF">GCM10008905_15740</name>
</gene>
<protein>
    <recommendedName>
        <fullName evidence="3">DUF4116 domain-containing protein</fullName>
    </recommendedName>
</protein>
<comment type="caution">
    <text evidence="1">The sequence shown here is derived from an EMBL/GenBank/DDBJ whole genome shotgun (WGS) entry which is preliminary data.</text>
</comment>
<name>A0ABP3U4Y8_9CLOT</name>